<gene>
    <name evidence="2" type="ORF">L9F63_006217</name>
</gene>
<dbReference type="EMBL" id="JASPKZ010009370">
    <property type="protein sequence ID" value="KAJ9577243.1"/>
    <property type="molecule type" value="Genomic_DNA"/>
</dbReference>
<evidence type="ECO:0000313" key="3">
    <source>
        <dbReference type="Proteomes" id="UP001233999"/>
    </source>
</evidence>
<evidence type="ECO:0000256" key="1">
    <source>
        <dbReference type="SAM" id="Phobius"/>
    </source>
</evidence>
<comment type="caution">
    <text evidence="2">The sequence shown here is derived from an EMBL/GenBank/DDBJ whole genome shotgun (WGS) entry which is preliminary data.</text>
</comment>
<accession>A0AAD8E4S2</accession>
<reference evidence="2" key="1">
    <citation type="journal article" date="2023" name="IScience">
        <title>Live-bearing cockroach genome reveals convergent evolutionary mechanisms linked to viviparity in insects and beyond.</title>
        <authorList>
            <person name="Fouks B."/>
            <person name="Harrison M.C."/>
            <person name="Mikhailova A.A."/>
            <person name="Marchal E."/>
            <person name="English S."/>
            <person name="Carruthers M."/>
            <person name="Jennings E.C."/>
            <person name="Chiamaka E.L."/>
            <person name="Frigard R.A."/>
            <person name="Pippel M."/>
            <person name="Attardo G.M."/>
            <person name="Benoit J.B."/>
            <person name="Bornberg-Bauer E."/>
            <person name="Tobe S.S."/>
        </authorList>
    </citation>
    <scope>NUCLEOTIDE SEQUENCE</scope>
    <source>
        <strain evidence="2">Stay&amp;Tobe</strain>
    </source>
</reference>
<keyword evidence="1" id="KW-0472">Membrane</keyword>
<dbReference type="Proteomes" id="UP001233999">
    <property type="component" value="Unassembled WGS sequence"/>
</dbReference>
<proteinExistence type="predicted"/>
<reference evidence="2" key="2">
    <citation type="submission" date="2023-05" db="EMBL/GenBank/DDBJ databases">
        <authorList>
            <person name="Fouks B."/>
        </authorList>
    </citation>
    <scope>NUCLEOTIDE SEQUENCE</scope>
    <source>
        <strain evidence="2">Stay&amp;Tobe</strain>
        <tissue evidence="2">Testes</tissue>
    </source>
</reference>
<feature type="transmembrane region" description="Helical" evidence="1">
    <location>
        <begin position="75"/>
        <end position="98"/>
    </location>
</feature>
<evidence type="ECO:0000313" key="2">
    <source>
        <dbReference type="EMBL" id="KAJ9577243.1"/>
    </source>
</evidence>
<dbReference type="AlphaFoldDB" id="A0AAD8E4S2"/>
<keyword evidence="1" id="KW-1133">Transmembrane helix</keyword>
<protein>
    <submittedName>
        <fullName evidence="2">Uncharacterized protein</fullName>
    </submittedName>
</protein>
<name>A0AAD8E4S2_DIPPU</name>
<feature type="non-terminal residue" evidence="2">
    <location>
        <position position="134"/>
    </location>
</feature>
<keyword evidence="3" id="KW-1185">Reference proteome</keyword>
<feature type="non-terminal residue" evidence="2">
    <location>
        <position position="1"/>
    </location>
</feature>
<organism evidence="2 3">
    <name type="scientific">Diploptera punctata</name>
    <name type="common">Pacific beetle cockroach</name>
    <dbReference type="NCBI Taxonomy" id="6984"/>
    <lineage>
        <taxon>Eukaryota</taxon>
        <taxon>Metazoa</taxon>
        <taxon>Ecdysozoa</taxon>
        <taxon>Arthropoda</taxon>
        <taxon>Hexapoda</taxon>
        <taxon>Insecta</taxon>
        <taxon>Pterygota</taxon>
        <taxon>Neoptera</taxon>
        <taxon>Polyneoptera</taxon>
        <taxon>Dictyoptera</taxon>
        <taxon>Blattodea</taxon>
        <taxon>Blaberoidea</taxon>
        <taxon>Blaberidae</taxon>
        <taxon>Diplopterinae</taxon>
        <taxon>Diploptera</taxon>
    </lineage>
</organism>
<keyword evidence="1" id="KW-0812">Transmembrane</keyword>
<sequence>SYTNSNWWLRKLISSFPSRIEPGWPNRRRGFYGIRHSDIFNNSNINNTIFKQQESPCCRLPVPNLQNLRSWASSMLSALACTFSFHVNFGLPLFFFLYDRNNFINFRQRSRIHPSPWCSAKFPICRPWFDFRRD</sequence>